<protein>
    <submittedName>
        <fullName evidence="1">Uncharacterized protein</fullName>
    </submittedName>
</protein>
<dbReference type="Proteomes" id="UP000050471">
    <property type="component" value="Unassembled WGS sequence"/>
</dbReference>
<gene>
    <name evidence="1" type="ORF">AKJ29_14085</name>
</gene>
<reference evidence="1 2" key="1">
    <citation type="submission" date="2015-09" db="EMBL/GenBank/DDBJ databases">
        <title>Draft genome sequence of Aliiroseovarius crassostreae CV919-312TSm, the causative agent of Roseovarius Oyster Disease (formerly Juvenile Oyster Disease).</title>
        <authorList>
            <person name="Kessner L."/>
            <person name="Spinard E."/>
            <person name="Nelson D."/>
        </authorList>
    </citation>
    <scope>NUCLEOTIDE SEQUENCE [LARGE SCALE GENOMIC DNA]</scope>
    <source>
        <strain evidence="1 2">CV919-312</strain>
    </source>
</reference>
<keyword evidence="2" id="KW-1185">Reference proteome</keyword>
<name>A0A0P7J6B7_9RHOB</name>
<dbReference type="STRING" id="154981.AKJ29_14085"/>
<comment type="caution">
    <text evidence="1">The sequence shown here is derived from an EMBL/GenBank/DDBJ whole genome shotgun (WGS) entry which is preliminary data.</text>
</comment>
<dbReference type="AlphaFoldDB" id="A0A0P7J6B7"/>
<sequence>MTVAATWAAAKKVFGQRKVRRDRCRQTLMRLNMRSTMLRVLERAASYSNCILRFLRGGMQAVALASLSQSRR</sequence>
<organism evidence="1 2">
    <name type="scientific">Aliiroseovarius crassostreae</name>
    <dbReference type="NCBI Taxonomy" id="154981"/>
    <lineage>
        <taxon>Bacteria</taxon>
        <taxon>Pseudomonadati</taxon>
        <taxon>Pseudomonadota</taxon>
        <taxon>Alphaproteobacteria</taxon>
        <taxon>Rhodobacterales</taxon>
        <taxon>Paracoccaceae</taxon>
        <taxon>Aliiroseovarius</taxon>
    </lineage>
</organism>
<dbReference type="EMBL" id="LKBA01000006">
    <property type="protein sequence ID" value="KPN63741.1"/>
    <property type="molecule type" value="Genomic_DNA"/>
</dbReference>
<accession>A0A0P7J6B7</accession>
<evidence type="ECO:0000313" key="1">
    <source>
        <dbReference type="EMBL" id="KPN63741.1"/>
    </source>
</evidence>
<evidence type="ECO:0000313" key="2">
    <source>
        <dbReference type="Proteomes" id="UP000050471"/>
    </source>
</evidence>
<proteinExistence type="predicted"/>